<dbReference type="GO" id="GO:0016614">
    <property type="term" value="F:oxidoreductase activity, acting on CH-OH group of donors"/>
    <property type="evidence" value="ECO:0007669"/>
    <property type="project" value="InterPro"/>
</dbReference>
<evidence type="ECO:0000256" key="2">
    <source>
        <dbReference type="ARBA" id="ARBA00010790"/>
    </source>
</evidence>
<dbReference type="PANTHER" id="PTHR11552:SF78">
    <property type="entry name" value="GLUCOSE-METHANOL-CHOLINE OXIDOREDUCTASE N-TERMINAL DOMAIN-CONTAINING PROTEIN"/>
    <property type="match status" value="1"/>
</dbReference>
<dbReference type="Pfam" id="PF05199">
    <property type="entry name" value="GMC_oxred_C"/>
    <property type="match status" value="1"/>
</dbReference>
<evidence type="ECO:0000259" key="4">
    <source>
        <dbReference type="PROSITE" id="PS00624"/>
    </source>
</evidence>
<dbReference type="Gene3D" id="3.30.560.10">
    <property type="entry name" value="Glucose Oxidase, domain 3"/>
    <property type="match status" value="1"/>
</dbReference>
<reference evidence="5 6" key="1">
    <citation type="journal article" date="2012" name="Science">
        <title>The Paleozoic origin of enzymatic lignin decomposition reconstructed from 31 fungal genomes.</title>
        <authorList>
            <person name="Floudas D."/>
            <person name="Binder M."/>
            <person name="Riley R."/>
            <person name="Barry K."/>
            <person name="Blanchette R.A."/>
            <person name="Henrissat B."/>
            <person name="Martinez A.T."/>
            <person name="Otillar R."/>
            <person name="Spatafora J.W."/>
            <person name="Yadav J.S."/>
            <person name="Aerts A."/>
            <person name="Benoit I."/>
            <person name="Boyd A."/>
            <person name="Carlson A."/>
            <person name="Copeland A."/>
            <person name="Coutinho P.M."/>
            <person name="de Vries R.P."/>
            <person name="Ferreira P."/>
            <person name="Findley K."/>
            <person name="Foster B."/>
            <person name="Gaskell J."/>
            <person name="Glotzer D."/>
            <person name="Gorecki P."/>
            <person name="Heitman J."/>
            <person name="Hesse C."/>
            <person name="Hori C."/>
            <person name="Igarashi K."/>
            <person name="Jurgens J.A."/>
            <person name="Kallen N."/>
            <person name="Kersten P."/>
            <person name="Kohler A."/>
            <person name="Kuees U."/>
            <person name="Kumar T.K.A."/>
            <person name="Kuo A."/>
            <person name="LaButti K."/>
            <person name="Larrondo L.F."/>
            <person name="Lindquist E."/>
            <person name="Ling A."/>
            <person name="Lombard V."/>
            <person name="Lucas S."/>
            <person name="Lundell T."/>
            <person name="Martin R."/>
            <person name="McLaughlin D.J."/>
            <person name="Morgenstern I."/>
            <person name="Morin E."/>
            <person name="Murat C."/>
            <person name="Nagy L.G."/>
            <person name="Nolan M."/>
            <person name="Ohm R.A."/>
            <person name="Patyshakuliyeva A."/>
            <person name="Rokas A."/>
            <person name="Ruiz-Duenas F.J."/>
            <person name="Sabat G."/>
            <person name="Salamov A."/>
            <person name="Samejima M."/>
            <person name="Schmutz J."/>
            <person name="Slot J.C."/>
            <person name="St John F."/>
            <person name="Stenlid J."/>
            <person name="Sun H."/>
            <person name="Sun S."/>
            <person name="Syed K."/>
            <person name="Tsang A."/>
            <person name="Wiebenga A."/>
            <person name="Young D."/>
            <person name="Pisabarro A."/>
            <person name="Eastwood D.C."/>
            <person name="Martin F."/>
            <person name="Cullen D."/>
            <person name="Grigoriev I.V."/>
            <person name="Hibbett D.S."/>
        </authorList>
    </citation>
    <scope>NUCLEOTIDE SEQUENCE [LARGE SCALE GENOMIC DNA]</scope>
    <source>
        <strain evidence="5 6">MD-104</strain>
    </source>
</reference>
<feature type="binding site" evidence="3">
    <location>
        <begin position="538"/>
        <end position="539"/>
    </location>
    <ligand>
        <name>FAD</name>
        <dbReference type="ChEBI" id="CHEBI:57692"/>
    </ligand>
</feature>
<feature type="domain" description="Glucose-methanol-choline oxidoreductase N-terminal" evidence="4">
    <location>
        <begin position="278"/>
        <end position="292"/>
    </location>
</feature>
<keyword evidence="3" id="KW-0285">Flavoprotein</keyword>
<dbReference type="Gene3D" id="3.50.50.60">
    <property type="entry name" value="FAD/NAD(P)-binding domain"/>
    <property type="match status" value="1"/>
</dbReference>
<dbReference type="AlphaFoldDB" id="A0A2H3K3W1"/>
<dbReference type="InterPro" id="IPR000172">
    <property type="entry name" value="GMC_OxRdtase_N"/>
</dbReference>
<dbReference type="InterPro" id="IPR012132">
    <property type="entry name" value="GMC_OxRdtase"/>
</dbReference>
<dbReference type="OrthoDB" id="269227at2759"/>
<dbReference type="EMBL" id="KB468135">
    <property type="protein sequence ID" value="PCH43107.1"/>
    <property type="molecule type" value="Genomic_DNA"/>
</dbReference>
<dbReference type="OMA" id="ENHIQPA"/>
<keyword evidence="3" id="KW-0274">FAD</keyword>
<dbReference type="STRING" id="742152.A0A2H3K3W1"/>
<comment type="cofactor">
    <cofactor evidence="1 3">
        <name>FAD</name>
        <dbReference type="ChEBI" id="CHEBI:57692"/>
    </cofactor>
</comment>
<accession>A0A2H3K3W1</accession>
<evidence type="ECO:0000256" key="1">
    <source>
        <dbReference type="ARBA" id="ARBA00001974"/>
    </source>
</evidence>
<feature type="binding site" evidence="3">
    <location>
        <position position="232"/>
    </location>
    <ligand>
        <name>FAD</name>
        <dbReference type="ChEBI" id="CHEBI:57692"/>
    </ligand>
</feature>
<dbReference type="PROSITE" id="PS00624">
    <property type="entry name" value="GMC_OXRED_2"/>
    <property type="match status" value="1"/>
</dbReference>
<organism evidence="5 6">
    <name type="scientific">Wolfiporia cocos (strain MD-104)</name>
    <name type="common">Brown rot fungus</name>
    <dbReference type="NCBI Taxonomy" id="742152"/>
    <lineage>
        <taxon>Eukaryota</taxon>
        <taxon>Fungi</taxon>
        <taxon>Dikarya</taxon>
        <taxon>Basidiomycota</taxon>
        <taxon>Agaricomycotina</taxon>
        <taxon>Agaricomycetes</taxon>
        <taxon>Polyporales</taxon>
        <taxon>Phaeolaceae</taxon>
        <taxon>Wolfiporia</taxon>
    </lineage>
</organism>
<proteinExistence type="inferred from homology"/>
<dbReference type="InterPro" id="IPR007867">
    <property type="entry name" value="GMC_OxRtase_C"/>
</dbReference>
<protein>
    <submittedName>
        <fullName evidence="5">GMC oxidoreductase</fullName>
    </submittedName>
</protein>
<gene>
    <name evidence="5" type="ORF">WOLCODRAFT_121505</name>
</gene>
<dbReference type="Proteomes" id="UP000218811">
    <property type="component" value="Unassembled WGS sequence"/>
</dbReference>
<evidence type="ECO:0000313" key="6">
    <source>
        <dbReference type="Proteomes" id="UP000218811"/>
    </source>
</evidence>
<dbReference type="PANTHER" id="PTHR11552">
    <property type="entry name" value="GLUCOSE-METHANOL-CHOLINE GMC OXIDOREDUCTASE"/>
    <property type="match status" value="1"/>
</dbReference>
<name>A0A2H3K3W1_WOLCO</name>
<sequence length="607" mass="66721">MSNMIVDVIVAGGGTAGGVIAGRLAAADPTLSILVIEAGPPTYEDLAHVQPARYLTHLLPESKTVKLYAGKYSEALGGRTPIVPCGQCLGGGSSVNFAMYARASASDYDDWESIYDNPGWGSRDLLPLLRKTETYQAQEGKPNHGYSGPLGVSYGGQFTNLGQQWLGVATQYDKERTFTDDPNGLYSCNSYGSLTIHRWINARTGRRSDVPHNYLYNQAENKNLKILTSHHVKRIIFEYERNKRAVGIEYIPNISVNQELLPQVHTAHARRLIVVSAGAFGSPAILERSGIGSPSILKKLEIDVKVDLPGVGQNYQDHNVLFTPYLADDNEDTLDSILRGEPAEIEKWSTQWLKDGTGLMAHNGIDAGIKIRPSERELGTIGPEFEKRWASFYANAPDKPVMFLGILAMYVGDHSTVPDRKYFCMDYFLDYPATVGYVHITSADDVNAPPDFDPNFLSSPDDLALLRWGYKHGRELSRRMPSYRGEYPPGHPVFPEGSLAACRADRRPVEINDPDIQYTAKDDKAIDEHIRKVVMTTWHSLGTCAMKQREAGGVVDSHLNVYGVEGLKVADLSIAPSNVGANTYSTALVIGEKAAQIIANELGVDDF</sequence>
<dbReference type="SUPFAM" id="SSF54373">
    <property type="entry name" value="FAD-linked reductases, C-terminal domain"/>
    <property type="match status" value="1"/>
</dbReference>
<keyword evidence="6" id="KW-1185">Reference proteome</keyword>
<dbReference type="SUPFAM" id="SSF51905">
    <property type="entry name" value="FAD/NAD(P)-binding domain"/>
    <property type="match status" value="1"/>
</dbReference>
<dbReference type="GO" id="GO:0050660">
    <property type="term" value="F:flavin adenine dinucleotide binding"/>
    <property type="evidence" value="ECO:0007669"/>
    <property type="project" value="InterPro"/>
</dbReference>
<evidence type="ECO:0000313" key="5">
    <source>
        <dbReference type="EMBL" id="PCH43107.1"/>
    </source>
</evidence>
<dbReference type="InterPro" id="IPR036188">
    <property type="entry name" value="FAD/NAD-bd_sf"/>
</dbReference>
<comment type="similarity">
    <text evidence="2">Belongs to the GMC oxidoreductase family.</text>
</comment>
<evidence type="ECO:0000256" key="3">
    <source>
        <dbReference type="PIRSR" id="PIRSR000137-2"/>
    </source>
</evidence>
<dbReference type="Pfam" id="PF00732">
    <property type="entry name" value="GMC_oxred_N"/>
    <property type="match status" value="1"/>
</dbReference>
<dbReference type="PIRSF" id="PIRSF000137">
    <property type="entry name" value="Alcohol_oxidase"/>
    <property type="match status" value="1"/>
</dbReference>